<dbReference type="RefSeq" id="WP_021589969.1">
    <property type="nucleotide sequence ID" value="NZ_AWEY01000032.1"/>
</dbReference>
<proteinExistence type="predicted"/>
<feature type="compositionally biased region" description="Basic and acidic residues" evidence="4">
    <location>
        <begin position="345"/>
        <end position="372"/>
    </location>
</feature>
<keyword evidence="3" id="KW-0520">NAD</keyword>
<dbReference type="Gene3D" id="3.40.718.10">
    <property type="entry name" value="Isopropylmalate Dehydrogenase"/>
    <property type="match status" value="1"/>
</dbReference>
<evidence type="ECO:0000256" key="4">
    <source>
        <dbReference type="SAM" id="MobiDB-lite"/>
    </source>
</evidence>
<dbReference type="PATRIC" id="fig|1115809.3.peg.1785"/>
<dbReference type="PANTHER" id="PTHR30004:SF6">
    <property type="entry name" value="D-THREONATE 4-PHOSPHATE DEHYDROGENASE"/>
    <property type="match status" value="1"/>
</dbReference>
<protein>
    <submittedName>
        <fullName evidence="5">4-hydroxythreonine-4-phosphate dehydrogenase PdxA</fullName>
        <ecNumber evidence="5">1.1.1.262</ecNumber>
    </submittedName>
</protein>
<dbReference type="PANTHER" id="PTHR30004">
    <property type="entry name" value="4-HYDROXYTHREONINE-4-PHOSPHATE DEHYDROGENASE"/>
    <property type="match status" value="1"/>
</dbReference>
<evidence type="ECO:0000256" key="1">
    <source>
        <dbReference type="ARBA" id="ARBA00022723"/>
    </source>
</evidence>
<reference evidence="5 6" key="1">
    <citation type="submission" date="2013-08" db="EMBL/GenBank/DDBJ databases">
        <authorList>
            <person name="Durkin A.S."/>
            <person name="Haft D.R."/>
            <person name="McCorrison J."/>
            <person name="Torralba M."/>
            <person name="Gillis M."/>
            <person name="Haft D.H."/>
            <person name="Methe B."/>
            <person name="Sutton G."/>
            <person name="Nelson K.E."/>
        </authorList>
    </citation>
    <scope>NUCLEOTIDE SEQUENCE [LARGE SCALE GENOMIC DNA]</scope>
    <source>
        <strain evidence="5 6">F0067</strain>
    </source>
</reference>
<dbReference type="GO" id="GO:0046872">
    <property type="term" value="F:metal ion binding"/>
    <property type="evidence" value="ECO:0007669"/>
    <property type="project" value="UniProtKB-KW"/>
</dbReference>
<sequence>MENRKIRVAITHGDTNGIGYELIFKTFGEPEMLELCTPIVYGSPKIAAYHRKALDIQGNFTIINSAEEACDGKLNLLPCFDEEVKVEFGMPTEESGRAALKAMDSAMTDFRAGAFEVLVSAPLCNGNIQGDGFKFPGHREYIETSLENGKKGLLVYVNDQIRTIQLTQQVALQDVSKAITAERLEEKAVLFSKILKSDFNISNPRLAVLALNPMGKNGTWEREDKEILQPAIQQLFDNKRVNVFGPYPADVFFKKGYYKEFDGVIGMYHDQIAVPMGILSEKPSVKLLAGLPLVCTTIQVDNCFETAGKNLCEADAFRQAIYLAIDVFRNRKRYEEPLANPLQKLYHEKRDESEKTRFAVQKKRETAKDASQAKRSPRPQGDHGVAETKE</sequence>
<organism evidence="5 6">
    <name type="scientific">Segatella baroniae F0067</name>
    <dbReference type="NCBI Taxonomy" id="1115809"/>
    <lineage>
        <taxon>Bacteria</taxon>
        <taxon>Pseudomonadati</taxon>
        <taxon>Bacteroidota</taxon>
        <taxon>Bacteroidia</taxon>
        <taxon>Bacteroidales</taxon>
        <taxon>Prevotellaceae</taxon>
        <taxon>Segatella</taxon>
    </lineage>
</organism>
<evidence type="ECO:0000256" key="2">
    <source>
        <dbReference type="ARBA" id="ARBA00023002"/>
    </source>
</evidence>
<keyword evidence="6" id="KW-1185">Reference proteome</keyword>
<gene>
    <name evidence="5" type="primary">pdxA</name>
    <name evidence="5" type="ORF">HMPREF9135_0778</name>
</gene>
<evidence type="ECO:0000313" key="5">
    <source>
        <dbReference type="EMBL" id="ERK38834.1"/>
    </source>
</evidence>
<feature type="region of interest" description="Disordered" evidence="4">
    <location>
        <begin position="344"/>
        <end position="390"/>
    </location>
</feature>
<dbReference type="InterPro" id="IPR005255">
    <property type="entry name" value="PdxA_fam"/>
</dbReference>
<feature type="compositionally biased region" description="Basic and acidic residues" evidence="4">
    <location>
        <begin position="380"/>
        <end position="390"/>
    </location>
</feature>
<dbReference type="Pfam" id="PF04166">
    <property type="entry name" value="PdxA"/>
    <property type="match status" value="1"/>
</dbReference>
<dbReference type="AlphaFoldDB" id="U2P538"/>
<keyword evidence="1" id="KW-0479">Metal-binding</keyword>
<accession>U2P538</accession>
<keyword evidence="2 5" id="KW-0560">Oxidoreductase</keyword>
<name>U2P538_9BACT</name>
<dbReference type="EMBL" id="AWEY01000032">
    <property type="protein sequence ID" value="ERK38834.1"/>
    <property type="molecule type" value="Genomic_DNA"/>
</dbReference>
<evidence type="ECO:0000256" key="3">
    <source>
        <dbReference type="ARBA" id="ARBA00023027"/>
    </source>
</evidence>
<evidence type="ECO:0000313" key="6">
    <source>
        <dbReference type="Proteomes" id="UP000016648"/>
    </source>
</evidence>
<dbReference type="GO" id="GO:0051287">
    <property type="term" value="F:NAD binding"/>
    <property type="evidence" value="ECO:0007669"/>
    <property type="project" value="InterPro"/>
</dbReference>
<dbReference type="SUPFAM" id="SSF53659">
    <property type="entry name" value="Isocitrate/Isopropylmalate dehydrogenase-like"/>
    <property type="match status" value="1"/>
</dbReference>
<dbReference type="EC" id="1.1.1.262" evidence="5"/>
<dbReference type="GO" id="GO:0050570">
    <property type="term" value="F:4-hydroxythreonine-4-phosphate dehydrogenase activity"/>
    <property type="evidence" value="ECO:0007669"/>
    <property type="project" value="UniProtKB-EC"/>
</dbReference>
<comment type="caution">
    <text evidence="5">The sequence shown here is derived from an EMBL/GenBank/DDBJ whole genome shotgun (WGS) entry which is preliminary data.</text>
</comment>
<dbReference type="Proteomes" id="UP000016648">
    <property type="component" value="Unassembled WGS sequence"/>
</dbReference>